<keyword evidence="5" id="KW-0378">Hydrolase</keyword>
<evidence type="ECO:0000259" key="14">
    <source>
        <dbReference type="SMART" id="SM00963"/>
    </source>
</evidence>
<dbReference type="Gene3D" id="1.10.260.30">
    <property type="entry name" value="Signal recognition particle, SRP54 subunit, M-domain"/>
    <property type="match status" value="1"/>
</dbReference>
<evidence type="ECO:0000256" key="3">
    <source>
        <dbReference type="ARBA" id="ARBA00022490"/>
    </source>
</evidence>
<feature type="domain" description="SRP54-type proteins GTP-binding" evidence="13">
    <location>
        <begin position="98"/>
        <end position="295"/>
    </location>
</feature>
<dbReference type="RefSeq" id="WP_341266390.1">
    <property type="nucleotide sequence ID" value="NZ_CP146843.1"/>
</dbReference>
<evidence type="ECO:0000256" key="8">
    <source>
        <dbReference type="ARBA" id="ARBA00023135"/>
    </source>
</evidence>
<evidence type="ECO:0000256" key="10">
    <source>
        <dbReference type="ARBA" id="ARBA00035672"/>
    </source>
</evidence>
<dbReference type="EMBL" id="CP146843">
    <property type="protein sequence ID" value="WYY26488.1"/>
    <property type="molecule type" value="Genomic_DNA"/>
</dbReference>
<name>A0ABZ2U8I9_ASHYP</name>
<dbReference type="Gene3D" id="1.20.120.140">
    <property type="entry name" value="Signal recognition particle SRP54, nucleotide-binding domain"/>
    <property type="match status" value="1"/>
</dbReference>
<dbReference type="SMART" id="SM00963">
    <property type="entry name" value="SRP54_N"/>
    <property type="match status" value="1"/>
</dbReference>
<dbReference type="SUPFAM" id="SSF52540">
    <property type="entry name" value="P-loop containing nucleoside triphosphate hydrolases"/>
    <property type="match status" value="1"/>
</dbReference>
<dbReference type="Proteomes" id="UP001484199">
    <property type="component" value="Chromosome"/>
</dbReference>
<comment type="subcellular location">
    <subcellularLocation>
        <location evidence="1">Cytoplasm</location>
    </subcellularLocation>
</comment>
<dbReference type="InterPro" id="IPR003593">
    <property type="entry name" value="AAA+_ATPase"/>
</dbReference>
<keyword evidence="7" id="KW-0342">GTP-binding</keyword>
<dbReference type="InterPro" id="IPR004125">
    <property type="entry name" value="Signal_recog_particle_SRP54_M"/>
</dbReference>
<organism evidence="15 16">
    <name type="scientific">Ash yellows phytoplasma</name>
    <dbReference type="NCBI Taxonomy" id="35780"/>
    <lineage>
        <taxon>Bacteria</taxon>
        <taxon>Bacillati</taxon>
        <taxon>Mycoplasmatota</taxon>
        <taxon>Mollicutes</taxon>
        <taxon>Acholeplasmatales</taxon>
        <taxon>Acholeplasmataceae</taxon>
        <taxon>Candidatus Phytoplasma</taxon>
        <taxon>16SrVII (Ash yellows group)</taxon>
    </lineage>
</organism>
<evidence type="ECO:0000259" key="13">
    <source>
        <dbReference type="SMART" id="SM00962"/>
    </source>
</evidence>
<reference evidence="15" key="1">
    <citation type="submission" date="2024-03" db="EMBL/GenBank/DDBJ databases">
        <title>The Complete Genome of 'Candidatus Phytoplasma fraxini' AshY1 from the Ash Yellows Group.</title>
        <authorList>
            <person name="Boehm J.W."/>
            <person name="Huettel B."/>
            <person name="Schneider B."/>
            <person name="Kube M."/>
        </authorList>
    </citation>
    <scope>NUCLEOTIDE SEQUENCE [LARGE SCALE GENOMIC DNA]</scope>
    <source>
        <strain evidence="15">AshY1</strain>
    </source>
</reference>
<evidence type="ECO:0000313" key="16">
    <source>
        <dbReference type="Proteomes" id="UP001484199"/>
    </source>
</evidence>
<keyword evidence="6" id="KW-0694">RNA-binding</keyword>
<dbReference type="InterPro" id="IPR042101">
    <property type="entry name" value="SRP54_N_sf"/>
</dbReference>
<dbReference type="InterPro" id="IPR036891">
    <property type="entry name" value="Signal_recog_part_SRP54_M_sf"/>
</dbReference>
<keyword evidence="8" id="KW-0733">Signal recognition particle</keyword>
<evidence type="ECO:0000256" key="11">
    <source>
        <dbReference type="ARBA" id="ARBA00048027"/>
    </source>
</evidence>
<dbReference type="SUPFAM" id="SSF47364">
    <property type="entry name" value="Domain of the SRP/SRP receptor G-proteins"/>
    <property type="match status" value="1"/>
</dbReference>
<dbReference type="Gene3D" id="3.40.50.300">
    <property type="entry name" value="P-loop containing nucleotide triphosphate hydrolases"/>
    <property type="match status" value="1"/>
</dbReference>
<feature type="domain" description="AAA+ ATPase" evidence="12">
    <location>
        <begin position="97"/>
        <end position="273"/>
    </location>
</feature>
<dbReference type="InterPro" id="IPR022941">
    <property type="entry name" value="SRP54"/>
</dbReference>
<protein>
    <recommendedName>
        <fullName evidence="10">signal-recognition-particle GTPase</fullName>
        <ecNumber evidence="10">3.6.5.4</ecNumber>
    </recommendedName>
</protein>
<evidence type="ECO:0000313" key="15">
    <source>
        <dbReference type="EMBL" id="WYY26488.1"/>
    </source>
</evidence>
<proteinExistence type="inferred from homology"/>
<evidence type="ECO:0000256" key="9">
    <source>
        <dbReference type="ARBA" id="ARBA00023274"/>
    </source>
</evidence>
<dbReference type="Pfam" id="PF00448">
    <property type="entry name" value="SRP54"/>
    <property type="match status" value="1"/>
</dbReference>
<keyword evidence="3" id="KW-0963">Cytoplasm</keyword>
<accession>A0ABZ2U8I9</accession>
<dbReference type="PANTHER" id="PTHR11564">
    <property type="entry name" value="SIGNAL RECOGNITION PARTICLE 54K PROTEIN SRP54"/>
    <property type="match status" value="1"/>
</dbReference>
<evidence type="ECO:0000256" key="1">
    <source>
        <dbReference type="ARBA" id="ARBA00004496"/>
    </source>
</evidence>
<dbReference type="InterPro" id="IPR036225">
    <property type="entry name" value="SRP/SRP_N"/>
</dbReference>
<sequence length="449" mass="51051">MSFLSNSLTKIINKIKGNKFISEQDIEIIMKDIRLSFLQSDVSYEVITEFNELIKQKTLGKEVIKGIKPQEQVIKIIKDVLTLILGNKNVGLTLNKKLDIILLIGLQGSGKTTTAGKLSFFIQKKMKKKVLLIAADINRFGAVEQLKSIGQKINIEVFSQSNEITANIIDNGIKYALNNKFDTVIIDTAGRLTIDNEMIEEIRTIKQKVNPSEILIVADSLLGQQAVNIAKSFHENIGATGIILTKMDSDTKGGAALSMKYITRLPIKFTSSSERHDDDNFEIFYPERIASRLLDMGDFLTLMDNVNDKVNTIEEQQTFNRILEEDYNYNDLMKQLKLLQKIGSMKKILNFIPGISSKIKQMPFLEQDCLDKFQSIIKSMTKEERLKPKLIENNNRRRIRISKGSGTKIIDVQYLMDFIKKQKQISKQLGNLDLNDLNNPEDLLNKILN</sequence>
<keyword evidence="4" id="KW-0547">Nucleotide-binding</keyword>
<dbReference type="InterPro" id="IPR000897">
    <property type="entry name" value="SRP54_GTPase_dom"/>
</dbReference>
<dbReference type="SMART" id="SM00962">
    <property type="entry name" value="SRP54"/>
    <property type="match status" value="1"/>
</dbReference>
<evidence type="ECO:0000256" key="4">
    <source>
        <dbReference type="ARBA" id="ARBA00022741"/>
    </source>
</evidence>
<dbReference type="Pfam" id="PF02881">
    <property type="entry name" value="SRP54_N"/>
    <property type="match status" value="1"/>
</dbReference>
<dbReference type="EC" id="3.6.5.4" evidence="10"/>
<evidence type="ECO:0000256" key="7">
    <source>
        <dbReference type="ARBA" id="ARBA00023134"/>
    </source>
</evidence>
<evidence type="ECO:0000256" key="2">
    <source>
        <dbReference type="ARBA" id="ARBA00005450"/>
    </source>
</evidence>
<dbReference type="SUPFAM" id="SSF47446">
    <property type="entry name" value="Signal peptide-binding domain"/>
    <property type="match status" value="1"/>
</dbReference>
<dbReference type="Pfam" id="PF02978">
    <property type="entry name" value="SRP_SPB"/>
    <property type="match status" value="1"/>
</dbReference>
<dbReference type="InterPro" id="IPR013822">
    <property type="entry name" value="Signal_recog_particl_SRP54_hlx"/>
</dbReference>
<dbReference type="PANTHER" id="PTHR11564:SF5">
    <property type="entry name" value="SIGNAL RECOGNITION PARTICLE SUBUNIT SRP54"/>
    <property type="match status" value="1"/>
</dbReference>
<keyword evidence="16" id="KW-1185">Reference proteome</keyword>
<evidence type="ECO:0000256" key="5">
    <source>
        <dbReference type="ARBA" id="ARBA00022801"/>
    </source>
</evidence>
<keyword evidence="9" id="KW-0687">Ribonucleoprotein</keyword>
<evidence type="ECO:0000259" key="12">
    <source>
        <dbReference type="SMART" id="SM00382"/>
    </source>
</evidence>
<dbReference type="SMART" id="SM00382">
    <property type="entry name" value="AAA"/>
    <property type="match status" value="1"/>
</dbReference>
<comment type="catalytic activity">
    <reaction evidence="11">
        <text>GTP + H2O = GDP + phosphate + H(+)</text>
        <dbReference type="Rhea" id="RHEA:19669"/>
        <dbReference type="ChEBI" id="CHEBI:15377"/>
        <dbReference type="ChEBI" id="CHEBI:15378"/>
        <dbReference type="ChEBI" id="CHEBI:37565"/>
        <dbReference type="ChEBI" id="CHEBI:43474"/>
        <dbReference type="ChEBI" id="CHEBI:58189"/>
        <dbReference type="EC" id="3.6.5.4"/>
    </reaction>
</comment>
<dbReference type="InterPro" id="IPR027417">
    <property type="entry name" value="P-loop_NTPase"/>
</dbReference>
<comment type="similarity">
    <text evidence="2">Belongs to the GTP-binding SRP family. SRP54 subfamily.</text>
</comment>
<gene>
    <name evidence="15" type="ORF">AshY1_03750</name>
</gene>
<evidence type="ECO:0000256" key="6">
    <source>
        <dbReference type="ARBA" id="ARBA00022884"/>
    </source>
</evidence>
<feature type="domain" description="Signal recognition particle SRP54 helical bundle" evidence="14">
    <location>
        <begin position="1"/>
        <end position="85"/>
    </location>
</feature>